<reference evidence="1" key="1">
    <citation type="journal article" date="2015" name="Nature">
        <title>Complex archaea that bridge the gap between prokaryotes and eukaryotes.</title>
        <authorList>
            <person name="Spang A."/>
            <person name="Saw J.H."/>
            <person name="Jorgensen S.L."/>
            <person name="Zaremba-Niedzwiedzka K."/>
            <person name="Martijn J."/>
            <person name="Lind A.E."/>
            <person name="van Eijk R."/>
            <person name="Schleper C."/>
            <person name="Guy L."/>
            <person name="Ettema T.J."/>
        </authorList>
    </citation>
    <scope>NUCLEOTIDE SEQUENCE</scope>
</reference>
<comment type="caution">
    <text evidence="1">The sequence shown here is derived from an EMBL/GenBank/DDBJ whole genome shotgun (WGS) entry which is preliminary data.</text>
</comment>
<name>A0A0F9M7Y4_9ZZZZ</name>
<sequence>MLPNLNPAWSVHAAGFQSSDGIVAVLDPASANVVSITRTGAGVYDILLGSAIDPNDGIFIPSPFSESGTVIFFSLIAITDTLVTLNITNGAVAQTDEIFKFIYFRFRVP</sequence>
<proteinExistence type="predicted"/>
<organism evidence="1">
    <name type="scientific">marine sediment metagenome</name>
    <dbReference type="NCBI Taxonomy" id="412755"/>
    <lineage>
        <taxon>unclassified sequences</taxon>
        <taxon>metagenomes</taxon>
        <taxon>ecological metagenomes</taxon>
    </lineage>
</organism>
<gene>
    <name evidence="1" type="ORF">LCGC14_1493050</name>
</gene>
<accession>A0A0F9M7Y4</accession>
<protein>
    <submittedName>
        <fullName evidence="1">Uncharacterized protein</fullName>
    </submittedName>
</protein>
<dbReference type="AlphaFoldDB" id="A0A0F9M7Y4"/>
<dbReference type="EMBL" id="LAZR01010755">
    <property type="protein sequence ID" value="KKM65262.1"/>
    <property type="molecule type" value="Genomic_DNA"/>
</dbReference>
<evidence type="ECO:0000313" key="1">
    <source>
        <dbReference type="EMBL" id="KKM65262.1"/>
    </source>
</evidence>